<sequence>MSNTLHYEDCCSVNNYDENEFYDNRCDDNLDFISSSGVEYGNLFCDDYLDQPELLSSGPMLAPAMSGVKDVLSLCDLSPVVSGAQYNLSLCNLSPAMSGAQDSLSLCNLSPAMSGAQDSLSLCNLSPVMSGVQDSLLLGDLSPAVFEVQDSLSLGDLSPVMSGVQDSLLLGDLSPVVFGERDSLSLGDLSPAVFEVRDQFSLGDLSTVMSGVQDGLFLCDPEPLKSDFCSSKIELGGSTTVMWGLNINSDDAKIILGIRRKFSVDIRDSIRILFRSMLDRKALLPSGKVLCNSSWSVVSEDLFPIAVESVGPILECEYKELNIVLSELRVVDTNKSSNSGCFFRKITDEERICFIDRAKVFIHKRLYRSVRLVWLSVVRTSVANSYRRYKFIYEKYTCVGSKFDIHCTDNAAILSIKKKFSSIIRSAIHSKFVDLMKIRYKFDDGTVISRVAWFRISKKLLPIAQYEVKHILEDESKELEEVISRFRVTVDYIVYRDITSQEKCIVLSNIMKIVHSSLKNISRYAWEDVVIASAGDNYGDVPVDNAKKSEIVNKGFISKVNLCYEDDRAIFNARRKFSLAMNKCITSKFREMFKEGYEFEDHTFICKTPWKKISKRLLPIAQKEVDVILQEEYVEINNMLLNSRVVFSNDDGVISERNITPVEISIFMRSTMKLVLKQMVSNFSVAWNRVIRSLK</sequence>
<dbReference type="Proteomes" id="UP000198651">
    <property type="component" value="Chromosome I"/>
</dbReference>
<dbReference type="AlphaFoldDB" id="A0A0S4M338"/>
<keyword evidence="2" id="KW-1185">Reference proteome</keyword>
<reference evidence="2" key="1">
    <citation type="submission" date="2015-11" db="EMBL/GenBank/DDBJ databases">
        <authorList>
            <person name="Seth-Smith H.M.B."/>
        </authorList>
    </citation>
    <scope>NUCLEOTIDE SEQUENCE [LARGE SCALE GENOMIC DNA]</scope>
    <source>
        <strain evidence="2">2013Ark11</strain>
    </source>
</reference>
<protein>
    <submittedName>
        <fullName evidence="1">Uncharacterized protein</fullName>
    </submittedName>
</protein>
<dbReference type="RefSeq" id="WP_092343532.1">
    <property type="nucleotide sequence ID" value="NZ_LN906597.1"/>
</dbReference>
<evidence type="ECO:0000313" key="2">
    <source>
        <dbReference type="Proteomes" id="UP000198651"/>
    </source>
</evidence>
<name>A0A0S4M338_9BURK</name>
<organism evidence="1 2">
    <name type="scientific">Candidatus Ichthyocystis hellenicum</name>
    <dbReference type="NCBI Taxonomy" id="1561003"/>
    <lineage>
        <taxon>Bacteria</taxon>
        <taxon>Pseudomonadati</taxon>
        <taxon>Pseudomonadota</taxon>
        <taxon>Betaproteobacteria</taxon>
        <taxon>Burkholderiales</taxon>
        <taxon>Candidatus Ichthyocystis</taxon>
    </lineage>
</organism>
<dbReference type="STRING" id="1561003.Ark11_0868"/>
<gene>
    <name evidence="1" type="ORF">Ark11_0868</name>
</gene>
<proteinExistence type="predicted"/>
<dbReference type="EMBL" id="LN906597">
    <property type="protein sequence ID" value="CUT17691.1"/>
    <property type="molecule type" value="Genomic_DNA"/>
</dbReference>
<accession>A0A0S4M338</accession>
<evidence type="ECO:0000313" key="1">
    <source>
        <dbReference type="EMBL" id="CUT17691.1"/>
    </source>
</evidence>